<proteinExistence type="predicted"/>
<gene>
    <name evidence="1" type="ORF">F3Y22_tig00110865pilonHSYRG00183</name>
</gene>
<sequence>MLGSILTSKNTNHTEEEELAVDLEVETVDTTAAVEAMVMETVEDIGAVDTEAHAMKEGMGTVALVTQGATVLLMAIGGDLKFQGFK</sequence>
<comment type="caution">
    <text evidence="1">The sequence shown here is derived from an EMBL/GenBank/DDBJ whole genome shotgun (WGS) entry which is preliminary data.</text>
</comment>
<keyword evidence="2" id="KW-1185">Reference proteome</keyword>
<dbReference type="Proteomes" id="UP000436088">
    <property type="component" value="Unassembled WGS sequence"/>
</dbReference>
<name>A0A6A2ZJF8_HIBSY</name>
<dbReference type="EMBL" id="VEPZ02001143">
    <property type="protein sequence ID" value="KAE8691863.1"/>
    <property type="molecule type" value="Genomic_DNA"/>
</dbReference>
<dbReference type="AlphaFoldDB" id="A0A6A2ZJF8"/>
<evidence type="ECO:0000313" key="2">
    <source>
        <dbReference type="Proteomes" id="UP000436088"/>
    </source>
</evidence>
<organism evidence="1 2">
    <name type="scientific">Hibiscus syriacus</name>
    <name type="common">Rose of Sharon</name>
    <dbReference type="NCBI Taxonomy" id="106335"/>
    <lineage>
        <taxon>Eukaryota</taxon>
        <taxon>Viridiplantae</taxon>
        <taxon>Streptophyta</taxon>
        <taxon>Embryophyta</taxon>
        <taxon>Tracheophyta</taxon>
        <taxon>Spermatophyta</taxon>
        <taxon>Magnoliopsida</taxon>
        <taxon>eudicotyledons</taxon>
        <taxon>Gunneridae</taxon>
        <taxon>Pentapetalae</taxon>
        <taxon>rosids</taxon>
        <taxon>malvids</taxon>
        <taxon>Malvales</taxon>
        <taxon>Malvaceae</taxon>
        <taxon>Malvoideae</taxon>
        <taxon>Hibiscus</taxon>
    </lineage>
</organism>
<protein>
    <submittedName>
        <fullName evidence="1">Uncharacterized protein</fullName>
    </submittedName>
</protein>
<evidence type="ECO:0000313" key="1">
    <source>
        <dbReference type="EMBL" id="KAE8691863.1"/>
    </source>
</evidence>
<accession>A0A6A2ZJF8</accession>
<reference evidence="1" key="1">
    <citation type="submission" date="2019-09" db="EMBL/GenBank/DDBJ databases">
        <title>Draft genome information of white flower Hibiscus syriacus.</title>
        <authorList>
            <person name="Kim Y.-M."/>
        </authorList>
    </citation>
    <scope>NUCLEOTIDE SEQUENCE [LARGE SCALE GENOMIC DNA]</scope>
    <source>
        <strain evidence="1">YM2019G1</strain>
    </source>
</reference>